<evidence type="ECO:0000313" key="4">
    <source>
        <dbReference type="EMBL" id="GMI93047.1"/>
    </source>
</evidence>
<comment type="caution">
    <text evidence="4">The sequence shown here is derived from an EMBL/GenBank/DDBJ whole genome shotgun (WGS) entry which is preliminary data.</text>
</comment>
<name>A0A9W7M7J4_HIBTR</name>
<dbReference type="InterPro" id="IPR023213">
    <property type="entry name" value="CAT-like_dom_sf"/>
</dbReference>
<gene>
    <name evidence="4" type="ORF">HRI_002974000</name>
</gene>
<evidence type="ECO:0000313" key="5">
    <source>
        <dbReference type="Proteomes" id="UP001165190"/>
    </source>
</evidence>
<evidence type="ECO:0000256" key="1">
    <source>
        <dbReference type="ARBA" id="ARBA00009861"/>
    </source>
</evidence>
<dbReference type="Gene3D" id="3.30.559.10">
    <property type="entry name" value="Chloramphenicol acetyltransferase-like domain"/>
    <property type="match status" value="2"/>
</dbReference>
<sequence length="446" mass="49228">MEITIKEATTVYPAQETPKTSVWNSNLDLLISRYHVPLVYYYKPNASSAFFDTGRLKEALSKILVPFYPVAGRLGFDANGRLEISCNAQGVLFVEAETTSVMDHLIADFSDSSQVFRLVPEVDYSGGISSFPLLVVQVTKFKCGGVSLGVGFQHALGDGTTCFHLINSWADTARGLSPAIAPFIDRTLLRARVPPMPKFHHVEYDPSPPLNTKVSHDSDDLKPSIVSTFKLTADQLNLLKAKAGAKSGTEYTIFNILAAHICRCACKARGLSDDQPVKMYFPVDGRSKLNPPLPPGFFGNAIFIAALVTQAGDLKTESFPDTVKRINEGLNRINDEYLRSALDYTEKVSDLSALVRGAHTFRCPNLSVNTWVRLPMYDADFGWGRPIYMGPANVVQEGKTIILPSPSDDGSLSVVARLETSHMELFKKHFYDFSFTGKNEKRLSKI</sequence>
<dbReference type="SUPFAM" id="SSF52777">
    <property type="entry name" value="CoA-dependent acyltransferases"/>
    <property type="match status" value="1"/>
</dbReference>
<dbReference type="Pfam" id="PF02458">
    <property type="entry name" value="Transferase"/>
    <property type="match status" value="1"/>
</dbReference>
<dbReference type="EMBL" id="BSYR01000025">
    <property type="protein sequence ID" value="GMI93047.1"/>
    <property type="molecule type" value="Genomic_DNA"/>
</dbReference>
<dbReference type="PANTHER" id="PTHR31642:SF196">
    <property type="entry name" value="SHIKIMATE O-HYDROXYCINNAMOYLTRANSFERASE-LIKE"/>
    <property type="match status" value="1"/>
</dbReference>
<organism evidence="4 5">
    <name type="scientific">Hibiscus trionum</name>
    <name type="common">Flower of an hour</name>
    <dbReference type="NCBI Taxonomy" id="183268"/>
    <lineage>
        <taxon>Eukaryota</taxon>
        <taxon>Viridiplantae</taxon>
        <taxon>Streptophyta</taxon>
        <taxon>Embryophyta</taxon>
        <taxon>Tracheophyta</taxon>
        <taxon>Spermatophyta</taxon>
        <taxon>Magnoliopsida</taxon>
        <taxon>eudicotyledons</taxon>
        <taxon>Gunneridae</taxon>
        <taxon>Pentapetalae</taxon>
        <taxon>rosids</taxon>
        <taxon>malvids</taxon>
        <taxon>Malvales</taxon>
        <taxon>Malvaceae</taxon>
        <taxon>Malvoideae</taxon>
        <taxon>Hibiscus</taxon>
    </lineage>
</organism>
<dbReference type="GO" id="GO:0016747">
    <property type="term" value="F:acyltransferase activity, transferring groups other than amino-acyl groups"/>
    <property type="evidence" value="ECO:0007669"/>
    <property type="project" value="TreeGrafter"/>
</dbReference>
<protein>
    <submittedName>
        <fullName evidence="4">Hydroxycinnamoyl-CoA shikimate/quinate hydroxycinnamoyl transferase</fullName>
    </submittedName>
</protein>
<keyword evidence="5" id="KW-1185">Reference proteome</keyword>
<keyword evidence="3" id="KW-0012">Acyltransferase</keyword>
<evidence type="ECO:0000256" key="2">
    <source>
        <dbReference type="ARBA" id="ARBA00022679"/>
    </source>
</evidence>
<proteinExistence type="inferred from homology"/>
<dbReference type="FunFam" id="3.30.559.10:FF:000008">
    <property type="entry name" value="Tryptamine hydroxycinnamoyl transferase"/>
    <property type="match status" value="1"/>
</dbReference>
<accession>A0A9W7M7J4</accession>
<dbReference type="PANTHER" id="PTHR31642">
    <property type="entry name" value="TRICHOTHECENE 3-O-ACETYLTRANSFERASE"/>
    <property type="match status" value="1"/>
</dbReference>
<keyword evidence="2 4" id="KW-0808">Transferase</keyword>
<reference evidence="4" key="1">
    <citation type="submission" date="2023-05" db="EMBL/GenBank/DDBJ databases">
        <title>Genome and transcriptome analyses reveal genes involved in the formation of fine ridges on petal epidermal cells in Hibiscus trionum.</title>
        <authorList>
            <person name="Koshimizu S."/>
            <person name="Masuda S."/>
            <person name="Ishii T."/>
            <person name="Shirasu K."/>
            <person name="Hoshino A."/>
            <person name="Arita M."/>
        </authorList>
    </citation>
    <scope>NUCLEOTIDE SEQUENCE</scope>
    <source>
        <strain evidence="4">Hamamatsu line</strain>
    </source>
</reference>
<comment type="similarity">
    <text evidence="1">Belongs to the plant acyltransferase family.</text>
</comment>
<dbReference type="OrthoDB" id="963013at2759"/>
<dbReference type="AlphaFoldDB" id="A0A9W7M7J4"/>
<dbReference type="FunFam" id="3.30.559.10:FF:000015">
    <property type="entry name" value="Spermidine hydroxycinnamoyl transferase"/>
    <property type="match status" value="1"/>
</dbReference>
<dbReference type="InterPro" id="IPR050317">
    <property type="entry name" value="Plant_Fungal_Acyltransferase"/>
</dbReference>
<dbReference type="Proteomes" id="UP001165190">
    <property type="component" value="Unassembled WGS sequence"/>
</dbReference>
<evidence type="ECO:0000256" key="3">
    <source>
        <dbReference type="ARBA" id="ARBA00023315"/>
    </source>
</evidence>